<gene>
    <name evidence="2" type="ORF">MEBOL_003413</name>
</gene>
<name>A0A250IFE0_9BACT</name>
<dbReference type="AlphaFoldDB" id="A0A250IFE0"/>
<dbReference type="Proteomes" id="UP000217289">
    <property type="component" value="Chromosome"/>
</dbReference>
<sequence>MDLQLAYTAIPRRTAGFRLVSEPRPELLQGKGVPREADKAAVGPAPKPAPGRAVGKKAAPAPVVRDEPEGRRRLRAAIMDRLGRDMADVLQRLDGFLTSANTSRSGIVNLSLVLSESFVAQELWKEPRRSPEARARLEHALGLGPQTDPATLVRTLVTEVHQAFGDFRESRPGLEARQRYEDMLARYERCGVVLVMAGHDSGPMHDELQRLGVTAEPDFTRSLLLDERVLAVGPGSARGAPSQVMVAGLSTTQLGMVVAQLRQLNPRLTNRQLRHVLATVLNEVRAEQPRTLGRAQVERLQELARQLLRLQVTGYLCA</sequence>
<dbReference type="EMBL" id="CP022163">
    <property type="protein sequence ID" value="ATB29958.1"/>
    <property type="molecule type" value="Genomic_DNA"/>
</dbReference>
<evidence type="ECO:0000313" key="3">
    <source>
        <dbReference type="Proteomes" id="UP000217289"/>
    </source>
</evidence>
<evidence type="ECO:0000256" key="1">
    <source>
        <dbReference type="SAM" id="MobiDB-lite"/>
    </source>
</evidence>
<dbReference type="OrthoDB" id="5501928at2"/>
<dbReference type="KEGG" id="mbd:MEBOL_003413"/>
<dbReference type="RefSeq" id="WP_095978463.1">
    <property type="nucleotide sequence ID" value="NZ_CP022163.1"/>
</dbReference>
<evidence type="ECO:0000313" key="2">
    <source>
        <dbReference type="EMBL" id="ATB29958.1"/>
    </source>
</evidence>
<accession>A0A250IFE0</accession>
<protein>
    <submittedName>
        <fullName evidence="2">Uncharacterized protein</fullName>
    </submittedName>
</protein>
<proteinExistence type="predicted"/>
<feature type="compositionally biased region" description="Low complexity" evidence="1">
    <location>
        <begin position="40"/>
        <end position="63"/>
    </location>
</feature>
<reference evidence="2 3" key="1">
    <citation type="submission" date="2017-06" db="EMBL/GenBank/DDBJ databases">
        <authorList>
            <person name="Kim H.J."/>
            <person name="Triplett B.A."/>
        </authorList>
    </citation>
    <scope>NUCLEOTIDE SEQUENCE [LARGE SCALE GENOMIC DNA]</scope>
    <source>
        <strain evidence="2 3">DSM 14713</strain>
    </source>
</reference>
<organism evidence="2 3">
    <name type="scientific">Melittangium boletus DSM 14713</name>
    <dbReference type="NCBI Taxonomy" id="1294270"/>
    <lineage>
        <taxon>Bacteria</taxon>
        <taxon>Pseudomonadati</taxon>
        <taxon>Myxococcota</taxon>
        <taxon>Myxococcia</taxon>
        <taxon>Myxococcales</taxon>
        <taxon>Cystobacterineae</taxon>
        <taxon>Archangiaceae</taxon>
        <taxon>Melittangium</taxon>
    </lineage>
</organism>
<feature type="region of interest" description="Disordered" evidence="1">
    <location>
        <begin position="21"/>
        <end position="66"/>
    </location>
</feature>
<keyword evidence="3" id="KW-1185">Reference proteome</keyword>